<evidence type="ECO:0000256" key="2">
    <source>
        <dbReference type="ARBA" id="ARBA00010617"/>
    </source>
</evidence>
<dbReference type="PRINTS" id="PR00385">
    <property type="entry name" value="P450"/>
</dbReference>
<dbReference type="PANTHER" id="PTHR24304:SF2">
    <property type="entry name" value="24-HYDROXYCHOLESTEROL 7-ALPHA-HYDROXYLASE"/>
    <property type="match status" value="1"/>
</dbReference>
<evidence type="ECO:0000256" key="4">
    <source>
        <dbReference type="ARBA" id="ARBA00022723"/>
    </source>
</evidence>
<dbReference type="PANTHER" id="PTHR24304">
    <property type="entry name" value="CYTOCHROME P450 FAMILY 7"/>
    <property type="match status" value="1"/>
</dbReference>
<reference evidence="7 8" key="1">
    <citation type="submission" date="2014-04" db="EMBL/GenBank/DDBJ databases">
        <authorList>
            <consortium name="DOE Joint Genome Institute"/>
            <person name="Kuo A."/>
            <person name="Gay G."/>
            <person name="Dore J."/>
            <person name="Kohler A."/>
            <person name="Nagy L.G."/>
            <person name="Floudas D."/>
            <person name="Copeland A."/>
            <person name="Barry K.W."/>
            <person name="Cichocki N."/>
            <person name="Veneault-Fourrey C."/>
            <person name="LaButti K."/>
            <person name="Lindquist E.A."/>
            <person name="Lipzen A."/>
            <person name="Lundell T."/>
            <person name="Morin E."/>
            <person name="Murat C."/>
            <person name="Sun H."/>
            <person name="Tunlid A."/>
            <person name="Henrissat B."/>
            <person name="Grigoriev I.V."/>
            <person name="Hibbett D.S."/>
            <person name="Martin F."/>
            <person name="Nordberg H.P."/>
            <person name="Cantor M.N."/>
            <person name="Hua S.X."/>
        </authorList>
    </citation>
    <scope>NUCLEOTIDE SEQUENCE [LARGE SCALE GENOMIC DNA]</scope>
    <source>
        <strain evidence="8">h7</strain>
    </source>
</reference>
<dbReference type="InterPro" id="IPR036396">
    <property type="entry name" value="Cyt_P450_sf"/>
</dbReference>
<dbReference type="Pfam" id="PF00067">
    <property type="entry name" value="p450"/>
    <property type="match status" value="1"/>
</dbReference>
<dbReference type="Gene3D" id="1.10.630.10">
    <property type="entry name" value="Cytochrome P450"/>
    <property type="match status" value="1"/>
</dbReference>
<name>A0A0C2XGJ9_HEBCY</name>
<evidence type="ECO:0000313" key="7">
    <source>
        <dbReference type="EMBL" id="KIM37023.1"/>
    </source>
</evidence>
<dbReference type="GO" id="GO:0020037">
    <property type="term" value="F:heme binding"/>
    <property type="evidence" value="ECO:0007669"/>
    <property type="project" value="InterPro"/>
</dbReference>
<dbReference type="HOGENOM" id="CLU_033574_2_0_1"/>
<feature type="binding site" description="axial binding residue" evidence="6">
    <location>
        <position position="446"/>
    </location>
    <ligand>
        <name>heme</name>
        <dbReference type="ChEBI" id="CHEBI:30413"/>
    </ligand>
    <ligandPart>
        <name>Fe</name>
        <dbReference type="ChEBI" id="CHEBI:18248"/>
    </ligandPart>
</feature>
<dbReference type="GO" id="GO:0004497">
    <property type="term" value="F:monooxygenase activity"/>
    <property type="evidence" value="ECO:0007669"/>
    <property type="project" value="InterPro"/>
</dbReference>
<comment type="similarity">
    <text evidence="2">Belongs to the cytochrome P450 family.</text>
</comment>
<evidence type="ECO:0000313" key="8">
    <source>
        <dbReference type="Proteomes" id="UP000053424"/>
    </source>
</evidence>
<proteinExistence type="inferred from homology"/>
<dbReference type="AlphaFoldDB" id="A0A0C2XGJ9"/>
<dbReference type="InterPro" id="IPR002403">
    <property type="entry name" value="Cyt_P450_E_grp-IV"/>
</dbReference>
<sequence length="509" mass="57702">MAANVTLSPLGQFLRSPSQWSVDSSPITALVAGLAVVLTSAFFLRLSKSDKVYDLGGIPVLTAWNFFKKRFDFFQAHFKKSNGKMFRFRHRVVAVAGEQGRKAFLNDQSLDMTQGYKILFGGVPRLEDINIQTRTGEPDSRAFVNRLLSLLRKERVADVLPVLLDDVHNRMLDWGTMGRINPFKEVYDLVFQMTVRMATCRELAEDKQAIEELRRHYFNIEQSTTPVAVLLPWFPGQARKTREKATLGLYLLIRKFVTMRRKAKVPSSDPIDVFMENGDSDEVIISTVMGIMFAGVVNTGVTACWALLKLATNPKWKERAIEEYTALVTKHSNTLSTEPLHKRLASIPLNAWEDELPSVDLVIRETLRFTVSGSLLRRNVQKDIVVDGVTIKRGDFMAYPTFEAHMNPDIYSNPESFDPDRYLEGRGEDKKELFAYVAWGAGRHPCAGMKIAKLEIKLVLALVLLGYKYDLVNEAGKYPDILPEPDRNDLVLGMPLGEPCYLKFERVKE</sequence>
<comment type="cofactor">
    <cofactor evidence="1 6">
        <name>heme</name>
        <dbReference type="ChEBI" id="CHEBI:30413"/>
    </cofactor>
</comment>
<keyword evidence="3 6" id="KW-0349">Heme</keyword>
<evidence type="ECO:0000256" key="1">
    <source>
        <dbReference type="ARBA" id="ARBA00001971"/>
    </source>
</evidence>
<dbReference type="InterPro" id="IPR050529">
    <property type="entry name" value="CYP450_sterol_14alpha_dmase"/>
</dbReference>
<dbReference type="SUPFAM" id="SSF48264">
    <property type="entry name" value="Cytochrome P450"/>
    <property type="match status" value="1"/>
</dbReference>
<evidence type="ECO:0000256" key="5">
    <source>
        <dbReference type="ARBA" id="ARBA00023004"/>
    </source>
</evidence>
<dbReference type="OrthoDB" id="1055148at2759"/>
<dbReference type="STRING" id="686832.A0A0C2XGJ9"/>
<accession>A0A0C2XGJ9</accession>
<evidence type="ECO:0000256" key="3">
    <source>
        <dbReference type="ARBA" id="ARBA00022617"/>
    </source>
</evidence>
<reference evidence="8" key="2">
    <citation type="submission" date="2015-01" db="EMBL/GenBank/DDBJ databases">
        <title>Evolutionary Origins and Diversification of the Mycorrhizal Mutualists.</title>
        <authorList>
            <consortium name="DOE Joint Genome Institute"/>
            <consortium name="Mycorrhizal Genomics Consortium"/>
            <person name="Kohler A."/>
            <person name="Kuo A."/>
            <person name="Nagy L.G."/>
            <person name="Floudas D."/>
            <person name="Copeland A."/>
            <person name="Barry K.W."/>
            <person name="Cichocki N."/>
            <person name="Veneault-Fourrey C."/>
            <person name="LaButti K."/>
            <person name="Lindquist E.A."/>
            <person name="Lipzen A."/>
            <person name="Lundell T."/>
            <person name="Morin E."/>
            <person name="Murat C."/>
            <person name="Riley R."/>
            <person name="Ohm R."/>
            <person name="Sun H."/>
            <person name="Tunlid A."/>
            <person name="Henrissat B."/>
            <person name="Grigoriev I.V."/>
            <person name="Hibbett D.S."/>
            <person name="Martin F."/>
        </authorList>
    </citation>
    <scope>NUCLEOTIDE SEQUENCE [LARGE SCALE GENOMIC DNA]</scope>
    <source>
        <strain evidence="8">h7</strain>
    </source>
</reference>
<dbReference type="CDD" id="cd00302">
    <property type="entry name" value="cytochrome_P450"/>
    <property type="match status" value="1"/>
</dbReference>
<dbReference type="GO" id="GO:0016705">
    <property type="term" value="F:oxidoreductase activity, acting on paired donors, with incorporation or reduction of molecular oxygen"/>
    <property type="evidence" value="ECO:0007669"/>
    <property type="project" value="InterPro"/>
</dbReference>
<protein>
    <recommendedName>
        <fullName evidence="9">Cytochrome P450</fullName>
    </recommendedName>
</protein>
<keyword evidence="5 6" id="KW-0408">Iron</keyword>
<keyword evidence="4 6" id="KW-0479">Metal-binding</keyword>
<dbReference type="EMBL" id="KN831800">
    <property type="protein sequence ID" value="KIM37023.1"/>
    <property type="molecule type" value="Genomic_DNA"/>
</dbReference>
<dbReference type="InterPro" id="IPR001128">
    <property type="entry name" value="Cyt_P450"/>
</dbReference>
<evidence type="ECO:0000256" key="6">
    <source>
        <dbReference type="PIRSR" id="PIRSR602403-1"/>
    </source>
</evidence>
<keyword evidence="8" id="KW-1185">Reference proteome</keyword>
<evidence type="ECO:0008006" key="9">
    <source>
        <dbReference type="Google" id="ProtNLM"/>
    </source>
</evidence>
<dbReference type="GO" id="GO:0005506">
    <property type="term" value="F:iron ion binding"/>
    <property type="evidence" value="ECO:0007669"/>
    <property type="project" value="InterPro"/>
</dbReference>
<organism evidence="7 8">
    <name type="scientific">Hebeloma cylindrosporum</name>
    <dbReference type="NCBI Taxonomy" id="76867"/>
    <lineage>
        <taxon>Eukaryota</taxon>
        <taxon>Fungi</taxon>
        <taxon>Dikarya</taxon>
        <taxon>Basidiomycota</taxon>
        <taxon>Agaricomycotina</taxon>
        <taxon>Agaricomycetes</taxon>
        <taxon>Agaricomycetidae</taxon>
        <taxon>Agaricales</taxon>
        <taxon>Agaricineae</taxon>
        <taxon>Hymenogastraceae</taxon>
        <taxon>Hebeloma</taxon>
    </lineage>
</organism>
<dbReference type="Proteomes" id="UP000053424">
    <property type="component" value="Unassembled WGS sequence"/>
</dbReference>
<gene>
    <name evidence="7" type="ORF">M413DRAFT_31186</name>
</gene>
<dbReference type="PRINTS" id="PR00465">
    <property type="entry name" value="EP450IV"/>
</dbReference>